<dbReference type="Gene3D" id="3.40.50.10540">
    <property type="entry name" value="Crotonobetainyl-coa:carnitine coa-transferase, domain 1"/>
    <property type="match status" value="1"/>
</dbReference>
<evidence type="ECO:0000313" key="1">
    <source>
        <dbReference type="EMBL" id="SDK18852.1"/>
    </source>
</evidence>
<evidence type="ECO:0000313" key="2">
    <source>
        <dbReference type="Proteomes" id="UP000199527"/>
    </source>
</evidence>
<dbReference type="Proteomes" id="UP000199527">
    <property type="component" value="Unassembled WGS sequence"/>
</dbReference>
<keyword evidence="2" id="KW-1185">Reference proteome</keyword>
<organism evidence="1 2">
    <name type="scientific">Ferrimonas sediminum</name>
    <dbReference type="NCBI Taxonomy" id="718193"/>
    <lineage>
        <taxon>Bacteria</taxon>
        <taxon>Pseudomonadati</taxon>
        <taxon>Pseudomonadota</taxon>
        <taxon>Gammaproteobacteria</taxon>
        <taxon>Alteromonadales</taxon>
        <taxon>Ferrimonadaceae</taxon>
        <taxon>Ferrimonas</taxon>
    </lineage>
</organism>
<sequence length="393" mass="41686">MKGPLSGIRVLDFSTLLPGPYATMMLADMGAQVTRIESPTRPDLLRSVPPMVAGRSAAHLTVNRNKHSVALDLKSPEAIEAVLAMVGQYDVVVEQFRPGVMTRLGLGYEQLKAINPQLIYCSITGYGQHGPMQARAGHDINYLALSGLASYSGRRETGPVLSGTQVADLAGGSQQAVVAILAALLGRGVDGEGQHLDVAMADGALAMNALYGAGALASGEDPEPGQEMLNGGGFYDYYRTADDRYFAVGGLEPQFAEVFFTALGQPQWLARAAEPCGQQQALKQEIGACFAEHSFEHWRQVFAELDCCCEPVLTPTEAAAHPQFQARNMLMPVAVDGHELLQVAMPVTFRQSQGLPQAGAVLGQHTREVLLEAGLSAEAVQALLASGAALQSD</sequence>
<dbReference type="AlphaFoldDB" id="A0A1G8ZUP5"/>
<dbReference type="EMBL" id="FNEM01000021">
    <property type="protein sequence ID" value="SDK18852.1"/>
    <property type="molecule type" value="Genomic_DNA"/>
</dbReference>
<dbReference type="InterPro" id="IPR023606">
    <property type="entry name" value="CoA-Trfase_III_dom_1_sf"/>
</dbReference>
<dbReference type="PANTHER" id="PTHR48228">
    <property type="entry name" value="SUCCINYL-COA--D-CITRAMALATE COA-TRANSFERASE"/>
    <property type="match status" value="1"/>
</dbReference>
<gene>
    <name evidence="1" type="ORF">SAMN04488540_12115</name>
</gene>
<dbReference type="InterPro" id="IPR044855">
    <property type="entry name" value="CoA-Trfase_III_dom3_sf"/>
</dbReference>
<keyword evidence="1" id="KW-0808">Transferase</keyword>
<reference evidence="2" key="1">
    <citation type="submission" date="2016-10" db="EMBL/GenBank/DDBJ databases">
        <authorList>
            <person name="Varghese N."/>
            <person name="Submissions S."/>
        </authorList>
    </citation>
    <scope>NUCLEOTIDE SEQUENCE [LARGE SCALE GENOMIC DNA]</scope>
    <source>
        <strain evidence="2">DSM 23317</strain>
    </source>
</reference>
<protein>
    <submittedName>
        <fullName evidence="1">Crotonobetainyl-CoA:carnitine CoA-transferase CaiB</fullName>
    </submittedName>
</protein>
<dbReference type="Pfam" id="PF02515">
    <property type="entry name" value="CoA_transf_3"/>
    <property type="match status" value="1"/>
</dbReference>
<dbReference type="PANTHER" id="PTHR48228:SF5">
    <property type="entry name" value="ALPHA-METHYLACYL-COA RACEMASE"/>
    <property type="match status" value="1"/>
</dbReference>
<name>A0A1G8ZUP5_9GAMM</name>
<dbReference type="Gene3D" id="3.30.1540.10">
    <property type="entry name" value="formyl-coa transferase, domain 3"/>
    <property type="match status" value="1"/>
</dbReference>
<dbReference type="GO" id="GO:0016740">
    <property type="term" value="F:transferase activity"/>
    <property type="evidence" value="ECO:0007669"/>
    <property type="project" value="UniProtKB-KW"/>
</dbReference>
<dbReference type="InterPro" id="IPR003673">
    <property type="entry name" value="CoA-Trfase_fam_III"/>
</dbReference>
<dbReference type="InterPro" id="IPR050509">
    <property type="entry name" value="CoA-transferase_III"/>
</dbReference>
<dbReference type="RefSeq" id="WP_090367875.1">
    <property type="nucleotide sequence ID" value="NZ_FNEM01000021.1"/>
</dbReference>
<proteinExistence type="predicted"/>
<dbReference type="SUPFAM" id="SSF89796">
    <property type="entry name" value="CoA-transferase family III (CaiB/BaiF)"/>
    <property type="match status" value="1"/>
</dbReference>
<dbReference type="OrthoDB" id="9058532at2"/>
<accession>A0A1G8ZUP5</accession>